<reference evidence="1 2" key="2">
    <citation type="submission" date="2020-03" db="EMBL/GenBank/DDBJ databases">
        <authorList>
            <person name="Ichikawa N."/>
            <person name="Kimura A."/>
            <person name="Kitahashi Y."/>
            <person name="Uohara A."/>
        </authorList>
    </citation>
    <scope>NUCLEOTIDE SEQUENCE [LARGE SCALE GENOMIC DNA]</scope>
    <source>
        <strain evidence="1 2">NBRC 108638</strain>
    </source>
</reference>
<evidence type="ECO:0000313" key="2">
    <source>
        <dbReference type="Proteomes" id="UP000482960"/>
    </source>
</evidence>
<dbReference type="Proteomes" id="UP000482960">
    <property type="component" value="Unassembled WGS sequence"/>
</dbReference>
<sequence length="105" mass="11591">MTDDTAQTPFAEWCILELLGHRRLAGHVQEVQLAGAGFLRLDIPAAGDDPGRTQYVAPGSVYALHPVDEQTARRAAEAWRPPPVQRWELPAAVLPPGDDPEWETR</sequence>
<keyword evidence="2" id="KW-1185">Reference proteome</keyword>
<dbReference type="EMBL" id="BLPG01000001">
    <property type="protein sequence ID" value="GFJ91571.1"/>
    <property type="molecule type" value="Genomic_DNA"/>
</dbReference>
<dbReference type="AlphaFoldDB" id="A0A6V8L9U3"/>
<dbReference type="RefSeq" id="WP_173078619.1">
    <property type="nucleotide sequence ID" value="NZ_BAABJB010000004.1"/>
</dbReference>
<name>A0A6V8L9U3_9ACTN</name>
<reference evidence="1 2" key="1">
    <citation type="submission" date="2020-03" db="EMBL/GenBank/DDBJ databases">
        <title>Whole genome shotgun sequence of Phytohabitans rumicis NBRC 108638.</title>
        <authorList>
            <person name="Komaki H."/>
            <person name="Tamura T."/>
        </authorList>
    </citation>
    <scope>NUCLEOTIDE SEQUENCE [LARGE SCALE GENOMIC DNA]</scope>
    <source>
        <strain evidence="1 2">NBRC 108638</strain>
    </source>
</reference>
<organism evidence="1 2">
    <name type="scientific">Phytohabitans rumicis</name>
    <dbReference type="NCBI Taxonomy" id="1076125"/>
    <lineage>
        <taxon>Bacteria</taxon>
        <taxon>Bacillati</taxon>
        <taxon>Actinomycetota</taxon>
        <taxon>Actinomycetes</taxon>
        <taxon>Micromonosporales</taxon>
        <taxon>Micromonosporaceae</taxon>
    </lineage>
</organism>
<comment type="caution">
    <text evidence="1">The sequence shown here is derived from an EMBL/GenBank/DDBJ whole genome shotgun (WGS) entry which is preliminary data.</text>
</comment>
<evidence type="ECO:0000313" key="1">
    <source>
        <dbReference type="EMBL" id="GFJ91571.1"/>
    </source>
</evidence>
<proteinExistence type="predicted"/>
<accession>A0A6V8L9U3</accession>
<gene>
    <name evidence="1" type="ORF">Prum_052130</name>
</gene>
<protein>
    <submittedName>
        <fullName evidence="1">Uncharacterized protein</fullName>
    </submittedName>
</protein>